<feature type="domain" description="NIL" evidence="1">
    <location>
        <begin position="28"/>
        <end position="102"/>
    </location>
</feature>
<evidence type="ECO:0000259" key="1">
    <source>
        <dbReference type="SMART" id="SM00930"/>
    </source>
</evidence>
<dbReference type="EMBL" id="JTCM02000080">
    <property type="protein sequence ID" value="NEU75723.1"/>
    <property type="molecule type" value="Genomic_DNA"/>
</dbReference>
<evidence type="ECO:0000313" key="2">
    <source>
        <dbReference type="EMBL" id="NEU75723.1"/>
    </source>
</evidence>
<reference evidence="2 3" key="1">
    <citation type="journal article" date="2015" name="Genome Announc.">
        <title>Draft Genome Sequence of Cyanobacterium Hassallia byssoidea Strain VB512170, Isolated from Monuments in India.</title>
        <authorList>
            <person name="Singh D."/>
            <person name="Chandrababunaidu M.M."/>
            <person name="Panda A."/>
            <person name="Sen D."/>
            <person name="Bhattacharyya S."/>
            <person name="Adhikary S.P."/>
            <person name="Tripathy S."/>
        </authorList>
    </citation>
    <scope>NUCLEOTIDE SEQUENCE [LARGE SCALE GENOMIC DNA]</scope>
    <source>
        <strain evidence="2 3">VB512170</strain>
    </source>
</reference>
<protein>
    <recommendedName>
        <fullName evidence="1">NIL domain-containing protein</fullName>
    </recommendedName>
</protein>
<comment type="caution">
    <text evidence="2">The sequence shown here is derived from an EMBL/GenBank/DDBJ whole genome shotgun (WGS) entry which is preliminary data.</text>
</comment>
<proteinExistence type="predicted"/>
<name>A0A846HF40_9CYAN</name>
<dbReference type="Pfam" id="PF09383">
    <property type="entry name" value="NIL"/>
    <property type="match status" value="1"/>
</dbReference>
<dbReference type="SMART" id="SM00930">
    <property type="entry name" value="NIL"/>
    <property type="match status" value="1"/>
</dbReference>
<dbReference type="InterPro" id="IPR045865">
    <property type="entry name" value="ACT-like_dom_sf"/>
</dbReference>
<dbReference type="RefSeq" id="WP_052325214.1">
    <property type="nucleotide sequence ID" value="NZ_JTCM02000080.1"/>
</dbReference>
<accession>A0A846HF40</accession>
<keyword evidence="3" id="KW-1185">Reference proteome</keyword>
<dbReference type="Proteomes" id="UP000031549">
    <property type="component" value="Unassembled WGS sequence"/>
</dbReference>
<dbReference type="Gene3D" id="3.30.70.260">
    <property type="match status" value="1"/>
</dbReference>
<dbReference type="SUPFAM" id="SSF55021">
    <property type="entry name" value="ACT-like"/>
    <property type="match status" value="1"/>
</dbReference>
<organism evidence="2 3">
    <name type="scientific">Hassallia byssoidea VB512170</name>
    <dbReference type="NCBI Taxonomy" id="1304833"/>
    <lineage>
        <taxon>Bacteria</taxon>
        <taxon>Bacillati</taxon>
        <taxon>Cyanobacteriota</taxon>
        <taxon>Cyanophyceae</taxon>
        <taxon>Nostocales</taxon>
        <taxon>Tolypothrichaceae</taxon>
        <taxon>Hassallia</taxon>
    </lineage>
</organism>
<evidence type="ECO:0000313" key="3">
    <source>
        <dbReference type="Proteomes" id="UP000031549"/>
    </source>
</evidence>
<sequence>MNKFNKHKVSLLTRPSLISPVLQKNNLTKVRLRLHIPQCYQQEPVISRLISAHGLVVNITKAMLGENTDRHGCFDLELQGTPSQISSGLTYLESLNLTIKGKPNADGDGWYC</sequence>
<dbReference type="InterPro" id="IPR018449">
    <property type="entry name" value="NIL_domain"/>
</dbReference>
<gene>
    <name evidence="2" type="ORF">PI95_024980</name>
</gene>
<dbReference type="AlphaFoldDB" id="A0A846HF40"/>